<evidence type="ECO:0000256" key="1">
    <source>
        <dbReference type="ARBA" id="ARBA00004141"/>
    </source>
</evidence>
<keyword evidence="3 6" id="KW-0812">Transmembrane</keyword>
<evidence type="ECO:0000313" key="7">
    <source>
        <dbReference type="EMBL" id="GAE34322.1"/>
    </source>
</evidence>
<keyword evidence="5 6" id="KW-0472">Membrane</keyword>
<evidence type="ECO:0000256" key="4">
    <source>
        <dbReference type="ARBA" id="ARBA00022989"/>
    </source>
</evidence>
<proteinExistence type="predicted"/>
<dbReference type="Proteomes" id="UP000018896">
    <property type="component" value="Unassembled WGS sequence"/>
</dbReference>
<sequence length="191" mass="21331">MGIPVKSLFKRCLIITPFLLLMTIPLLFNQGLSLIHDNVIFALLIITKAFTSMTVLTILLDSQSLEQFMNSLAHLKVPPILITVLMLSYRYVFLFLEDIQKMQLAAKARFFNGGINIKSLRTYGQLTGCLLIKSLDRSEHVYEALTSRSFTGQLQFGSCKAVSKFDISKSLVVVLTISALVIIEKSNIGLI</sequence>
<keyword evidence="8" id="KW-1185">Reference proteome</keyword>
<accession>W4QQW2</accession>
<dbReference type="InterPro" id="IPR003339">
    <property type="entry name" value="ABC/ECF_trnsptr_transmembrane"/>
</dbReference>
<name>W4QQW2_HALA3</name>
<dbReference type="GO" id="GO:0005886">
    <property type="term" value="C:plasma membrane"/>
    <property type="evidence" value="ECO:0007669"/>
    <property type="project" value="UniProtKB-ARBA"/>
</dbReference>
<feature type="transmembrane region" description="Helical" evidence="6">
    <location>
        <begin position="40"/>
        <end position="60"/>
    </location>
</feature>
<evidence type="ECO:0000313" key="8">
    <source>
        <dbReference type="Proteomes" id="UP000018896"/>
    </source>
</evidence>
<dbReference type="CDD" id="cd16914">
    <property type="entry name" value="EcfT"/>
    <property type="match status" value="1"/>
</dbReference>
<evidence type="ECO:0000256" key="2">
    <source>
        <dbReference type="ARBA" id="ARBA00022475"/>
    </source>
</evidence>
<comment type="caution">
    <text evidence="7">The sequence shown here is derived from an EMBL/GenBank/DDBJ whole genome shotgun (WGS) entry which is preliminary data.</text>
</comment>
<keyword evidence="2" id="KW-1003">Cell membrane</keyword>
<evidence type="ECO:0000256" key="6">
    <source>
        <dbReference type="SAM" id="Phobius"/>
    </source>
</evidence>
<dbReference type="InterPro" id="IPR051611">
    <property type="entry name" value="ECF_transporter_component"/>
</dbReference>
<reference evidence="7 8" key="1">
    <citation type="journal article" date="2014" name="Genome Announc.">
        <title>Draft Genome Sequences of Three Alkaliphilic Bacillus Strains, Bacillus wakoensis JCM 9140T, Bacillus akibai JCM 9157T, and Bacillus hemicellulosilyticus JCM 9152T.</title>
        <authorList>
            <person name="Yuki M."/>
            <person name="Oshima K."/>
            <person name="Suda W."/>
            <person name="Oshida Y."/>
            <person name="Kitamura K."/>
            <person name="Iida T."/>
            <person name="Hattori M."/>
            <person name="Ohkuma M."/>
        </authorList>
    </citation>
    <scope>NUCLEOTIDE SEQUENCE [LARGE SCALE GENOMIC DNA]</scope>
    <source>
        <strain evidence="7 8">JCM 9157</strain>
    </source>
</reference>
<dbReference type="EMBL" id="BAUV01000007">
    <property type="protein sequence ID" value="GAE34322.1"/>
    <property type="molecule type" value="Genomic_DNA"/>
</dbReference>
<dbReference type="PANTHER" id="PTHR34857:SF2">
    <property type="entry name" value="SLL0384 PROTEIN"/>
    <property type="match status" value="1"/>
</dbReference>
<dbReference type="Pfam" id="PF02361">
    <property type="entry name" value="CbiQ"/>
    <property type="match status" value="1"/>
</dbReference>
<evidence type="ECO:0000256" key="3">
    <source>
        <dbReference type="ARBA" id="ARBA00022692"/>
    </source>
</evidence>
<dbReference type="PANTHER" id="PTHR34857">
    <property type="entry name" value="SLL0384 PROTEIN"/>
    <property type="match status" value="1"/>
</dbReference>
<organism evidence="7 8">
    <name type="scientific">Halalkalibacter akibai (strain ATCC 43226 / DSM 21942 / CIP 109018 / JCM 9157 / 1139)</name>
    <name type="common">Bacillus akibai</name>
    <dbReference type="NCBI Taxonomy" id="1236973"/>
    <lineage>
        <taxon>Bacteria</taxon>
        <taxon>Bacillati</taxon>
        <taxon>Bacillota</taxon>
        <taxon>Bacilli</taxon>
        <taxon>Bacillales</taxon>
        <taxon>Bacillaceae</taxon>
        <taxon>Halalkalibacter</taxon>
    </lineage>
</organism>
<feature type="transmembrane region" description="Helical" evidence="6">
    <location>
        <begin position="72"/>
        <end position="92"/>
    </location>
</feature>
<feature type="transmembrane region" description="Helical" evidence="6">
    <location>
        <begin position="12"/>
        <end position="28"/>
    </location>
</feature>
<keyword evidence="4 6" id="KW-1133">Transmembrane helix</keyword>
<dbReference type="AlphaFoldDB" id="W4QQW2"/>
<dbReference type="STRING" id="1236973.JCM9157_1371"/>
<comment type="subcellular location">
    <subcellularLocation>
        <location evidence="1">Membrane</location>
        <topology evidence="1">Multi-pass membrane protein</topology>
    </subcellularLocation>
</comment>
<protein>
    <submittedName>
        <fullName evidence="7">Transmembrane component NikQ of energizing module of nickel ECF transporter</fullName>
    </submittedName>
</protein>
<dbReference type="eggNOG" id="COG0619">
    <property type="taxonomic scope" value="Bacteria"/>
</dbReference>
<gene>
    <name evidence="7" type="ORF">JCM9157_1371</name>
</gene>
<evidence type="ECO:0000256" key="5">
    <source>
        <dbReference type="ARBA" id="ARBA00023136"/>
    </source>
</evidence>